<evidence type="ECO:0000256" key="2">
    <source>
        <dbReference type="ARBA" id="ARBA00022730"/>
    </source>
</evidence>
<feature type="domain" description="Small ribosomal subunit protein uS7" evidence="8">
    <location>
        <begin position="1"/>
        <end position="149"/>
    </location>
</feature>
<dbReference type="GO" id="GO:0003735">
    <property type="term" value="F:structural constituent of ribosome"/>
    <property type="evidence" value="ECO:0007669"/>
    <property type="project" value="InterPro"/>
</dbReference>
<comment type="subunit">
    <text evidence="6">Part of the 30S ribosomal subunit. Contacts proteins S9 and S11.</text>
</comment>
<dbReference type="InterPro" id="IPR020606">
    <property type="entry name" value="Ribosomal_uS7_CS"/>
</dbReference>
<dbReference type="Proteomes" id="UP000287243">
    <property type="component" value="Chromosome"/>
</dbReference>
<dbReference type="GO" id="GO:0019843">
    <property type="term" value="F:rRNA binding"/>
    <property type="evidence" value="ECO:0007669"/>
    <property type="project" value="UniProtKB-UniRule"/>
</dbReference>
<sequence>MRRRRAVKRQILPDPKYNSRIVAKMINILMIKGKKSTAETIVYGAFDVIKAKTGEEDPVKVFNKALENIRPRLEVKPRRVGGATYQVPIEVSQERGISLALRWIKDFSRAKKGKPMPERLADEIMAGFKGEGAAIKKRDDTHKMAEANKAFAHFRW</sequence>
<dbReference type="Pfam" id="PF00177">
    <property type="entry name" value="Ribosomal_S7"/>
    <property type="match status" value="1"/>
</dbReference>
<dbReference type="AlphaFoldDB" id="A0A410P3K7"/>
<evidence type="ECO:0000313" key="10">
    <source>
        <dbReference type="Proteomes" id="UP000287243"/>
    </source>
</evidence>
<dbReference type="GO" id="GO:0000049">
    <property type="term" value="F:tRNA binding"/>
    <property type="evidence" value="ECO:0007669"/>
    <property type="project" value="UniProtKB-UniRule"/>
</dbReference>
<dbReference type="KEGG" id="vai:BU251_03070"/>
<dbReference type="PROSITE" id="PS00052">
    <property type="entry name" value="RIBOSOMAL_S7"/>
    <property type="match status" value="1"/>
</dbReference>
<evidence type="ECO:0000256" key="5">
    <source>
        <dbReference type="ARBA" id="ARBA00023274"/>
    </source>
</evidence>
<comment type="similarity">
    <text evidence="1 6 7">Belongs to the universal ribosomal protein uS7 family.</text>
</comment>
<dbReference type="InterPro" id="IPR005717">
    <property type="entry name" value="Ribosomal_uS7_bac/org-type"/>
</dbReference>
<dbReference type="GO" id="GO:0006412">
    <property type="term" value="P:translation"/>
    <property type="evidence" value="ECO:0007669"/>
    <property type="project" value="UniProtKB-UniRule"/>
</dbReference>
<comment type="function">
    <text evidence="6">One of the primary rRNA binding proteins, it binds directly to 16S rRNA where it nucleates assembly of the head domain of the 30S subunit. Is located at the subunit interface close to the decoding center, probably blocks exit of the E-site tRNA.</text>
</comment>
<keyword evidence="2 6" id="KW-0699">rRNA-binding</keyword>
<dbReference type="SUPFAM" id="SSF47973">
    <property type="entry name" value="Ribosomal protein S7"/>
    <property type="match status" value="1"/>
</dbReference>
<organism evidence="9 10">
    <name type="scientific">Velamenicoccus archaeovorus</name>
    <dbReference type="NCBI Taxonomy" id="1930593"/>
    <lineage>
        <taxon>Bacteria</taxon>
        <taxon>Pseudomonadati</taxon>
        <taxon>Candidatus Omnitrophota</taxon>
        <taxon>Candidatus Velamenicoccus</taxon>
    </lineage>
</organism>
<dbReference type="InterPro" id="IPR036823">
    <property type="entry name" value="Ribosomal_uS7_dom_sf"/>
</dbReference>
<keyword evidence="3 6" id="KW-0694">RNA-binding</keyword>
<keyword evidence="4 6" id="KW-0689">Ribosomal protein</keyword>
<evidence type="ECO:0000256" key="7">
    <source>
        <dbReference type="RuleBase" id="RU003619"/>
    </source>
</evidence>
<evidence type="ECO:0000256" key="4">
    <source>
        <dbReference type="ARBA" id="ARBA00022980"/>
    </source>
</evidence>
<evidence type="ECO:0000313" key="9">
    <source>
        <dbReference type="EMBL" id="QAT16785.1"/>
    </source>
</evidence>
<keyword evidence="10" id="KW-1185">Reference proteome</keyword>
<proteinExistence type="inferred from homology"/>
<keyword evidence="5 6" id="KW-0687">Ribonucleoprotein</keyword>
<dbReference type="FunFam" id="1.10.455.10:FF:000001">
    <property type="entry name" value="30S ribosomal protein S7"/>
    <property type="match status" value="1"/>
</dbReference>
<evidence type="ECO:0000259" key="8">
    <source>
        <dbReference type="Pfam" id="PF00177"/>
    </source>
</evidence>
<dbReference type="OrthoDB" id="9807653at2"/>
<dbReference type="EMBL" id="CP019384">
    <property type="protein sequence ID" value="QAT16785.1"/>
    <property type="molecule type" value="Genomic_DNA"/>
</dbReference>
<reference evidence="9 10" key="1">
    <citation type="submission" date="2017-01" db="EMBL/GenBank/DDBJ databases">
        <title>First insights into the biology of 'candidatus Vampirococcus archaeovorus'.</title>
        <authorList>
            <person name="Kizina J."/>
            <person name="Jordan S."/>
            <person name="Stueber K."/>
            <person name="Reinhardt R."/>
            <person name="Harder J."/>
        </authorList>
    </citation>
    <scope>NUCLEOTIDE SEQUENCE [LARGE SCALE GENOMIC DNA]</scope>
    <source>
        <strain evidence="9 10">LiM</strain>
    </source>
</reference>
<dbReference type="CDD" id="cd14869">
    <property type="entry name" value="uS7_Bacteria"/>
    <property type="match status" value="1"/>
</dbReference>
<dbReference type="GO" id="GO:0015935">
    <property type="term" value="C:small ribosomal subunit"/>
    <property type="evidence" value="ECO:0007669"/>
    <property type="project" value="InterPro"/>
</dbReference>
<name>A0A410P3K7_VELA1</name>
<dbReference type="HAMAP" id="MF_00480_B">
    <property type="entry name" value="Ribosomal_uS7_B"/>
    <property type="match status" value="1"/>
</dbReference>
<dbReference type="InterPro" id="IPR023798">
    <property type="entry name" value="Ribosomal_uS7_dom"/>
</dbReference>
<evidence type="ECO:0000256" key="3">
    <source>
        <dbReference type="ARBA" id="ARBA00022884"/>
    </source>
</evidence>
<dbReference type="NCBIfam" id="TIGR01029">
    <property type="entry name" value="rpsG_bact"/>
    <property type="match status" value="1"/>
</dbReference>
<accession>A0A410P3K7</accession>
<protein>
    <recommendedName>
        <fullName evidence="6">Small ribosomal subunit protein uS7</fullName>
    </recommendedName>
</protein>
<dbReference type="PIRSF" id="PIRSF002122">
    <property type="entry name" value="RPS7p_RPS7a_RPS5e_RPS7o"/>
    <property type="match status" value="1"/>
</dbReference>
<evidence type="ECO:0000256" key="1">
    <source>
        <dbReference type="ARBA" id="ARBA00007151"/>
    </source>
</evidence>
<keyword evidence="6" id="KW-0820">tRNA-binding</keyword>
<dbReference type="RefSeq" id="WP_128699424.1">
    <property type="nucleotide sequence ID" value="NZ_CP019384.1"/>
</dbReference>
<dbReference type="InterPro" id="IPR000235">
    <property type="entry name" value="Ribosomal_uS7"/>
</dbReference>
<dbReference type="Gene3D" id="1.10.455.10">
    <property type="entry name" value="Ribosomal protein S7 domain"/>
    <property type="match status" value="1"/>
</dbReference>
<dbReference type="PANTHER" id="PTHR11205">
    <property type="entry name" value="RIBOSOMAL PROTEIN S7"/>
    <property type="match status" value="1"/>
</dbReference>
<evidence type="ECO:0000256" key="6">
    <source>
        <dbReference type="HAMAP-Rule" id="MF_00480"/>
    </source>
</evidence>
<gene>
    <name evidence="6" type="primary">rpsG</name>
    <name evidence="9" type="ORF">BU251_03070</name>
</gene>